<protein>
    <submittedName>
        <fullName evidence="1">Uncharacterized protein</fullName>
    </submittedName>
</protein>
<evidence type="ECO:0000313" key="1">
    <source>
        <dbReference type="EMBL" id="QED29894.1"/>
    </source>
</evidence>
<dbReference type="EMBL" id="CP042467">
    <property type="protein sequence ID" value="QED29894.1"/>
    <property type="molecule type" value="Genomic_DNA"/>
</dbReference>
<organism evidence="1 2">
    <name type="scientific">Microvenator marinus</name>
    <dbReference type="NCBI Taxonomy" id="2600177"/>
    <lineage>
        <taxon>Bacteria</taxon>
        <taxon>Deltaproteobacteria</taxon>
        <taxon>Bradymonadales</taxon>
        <taxon>Microvenatoraceae</taxon>
        <taxon>Microvenator</taxon>
    </lineage>
</organism>
<evidence type="ECO:0000313" key="2">
    <source>
        <dbReference type="Proteomes" id="UP000321595"/>
    </source>
</evidence>
<name>A0A5B8XWS9_9DELT</name>
<accession>A0A5B8XWS9</accession>
<proteinExistence type="predicted"/>
<sequence>MFEIRRWFGSKPLALLVGFSLWLALLVDGFDFDRYLLLHASDHDLETVEVMRSDRSVWMGEPLLGGGVYFPKWPKALVHDSMLTRDDLESSLGRTARFPIIYGMPVFEFMLEQPSQGK</sequence>
<dbReference type="Proteomes" id="UP000321595">
    <property type="component" value="Chromosome"/>
</dbReference>
<gene>
    <name evidence="1" type="ORF">FRD01_22190</name>
</gene>
<reference evidence="1 2" key="1">
    <citation type="submission" date="2019-08" db="EMBL/GenBank/DDBJ databases">
        <authorList>
            <person name="Liang Q."/>
        </authorList>
    </citation>
    <scope>NUCLEOTIDE SEQUENCE [LARGE SCALE GENOMIC DNA]</scope>
    <source>
        <strain evidence="1 2">V1718</strain>
    </source>
</reference>
<dbReference type="KEGG" id="bbae:FRD01_22190"/>
<dbReference type="RefSeq" id="WP_146963127.1">
    <property type="nucleotide sequence ID" value="NZ_CP042467.1"/>
</dbReference>
<dbReference type="AlphaFoldDB" id="A0A5B8XWS9"/>
<keyword evidence="2" id="KW-1185">Reference proteome</keyword>